<keyword evidence="3 8" id="KW-0863">Zinc-finger</keyword>
<organism evidence="10">
    <name type="scientific">Arion vulgaris</name>
    <dbReference type="NCBI Taxonomy" id="1028688"/>
    <lineage>
        <taxon>Eukaryota</taxon>
        <taxon>Metazoa</taxon>
        <taxon>Spiralia</taxon>
        <taxon>Lophotrochozoa</taxon>
        <taxon>Mollusca</taxon>
        <taxon>Gastropoda</taxon>
        <taxon>Heterobranchia</taxon>
        <taxon>Euthyneura</taxon>
        <taxon>Panpulmonata</taxon>
        <taxon>Eupulmonata</taxon>
        <taxon>Stylommatophora</taxon>
        <taxon>Helicina</taxon>
        <taxon>Arionoidea</taxon>
        <taxon>Arionidae</taxon>
        <taxon>Arion</taxon>
    </lineage>
</organism>
<dbReference type="SUPFAM" id="SSF57667">
    <property type="entry name" value="beta-beta-alpha zinc fingers"/>
    <property type="match status" value="1"/>
</dbReference>
<dbReference type="InterPro" id="IPR013087">
    <property type="entry name" value="Znf_C2H2_type"/>
</dbReference>
<dbReference type="Gene3D" id="3.30.160.60">
    <property type="entry name" value="Classic Zinc Finger"/>
    <property type="match status" value="2"/>
</dbReference>
<dbReference type="PROSITE" id="PS00028">
    <property type="entry name" value="ZINC_FINGER_C2H2_1"/>
    <property type="match status" value="2"/>
</dbReference>
<dbReference type="PANTHER" id="PTHR46179">
    <property type="entry name" value="ZINC FINGER PROTEIN"/>
    <property type="match status" value="1"/>
</dbReference>
<evidence type="ECO:0000313" key="10">
    <source>
        <dbReference type="EMBL" id="CEK60375.1"/>
    </source>
</evidence>
<keyword evidence="2" id="KW-0479">Metal-binding</keyword>
<dbReference type="EMBL" id="HACG01013510">
    <property type="protein sequence ID" value="CEK60375.1"/>
    <property type="molecule type" value="Transcribed_RNA"/>
</dbReference>
<sequence length="118" mass="13179">MHQVTSLHCPHCLVIMRDMGSLKAHIVEAHNSLLPYTCSLCGKGYLSSGGLYLHKHVHEGKSYTCPVCDWKFAQKSSVKRHMARSHQCCQCAGCLAVLPLGVEYDQHMLYCNNKAVSF</sequence>
<gene>
    <name evidence="10" type="primary">ORF39206</name>
</gene>
<feature type="domain" description="C2H2-type" evidence="9">
    <location>
        <begin position="36"/>
        <end position="63"/>
    </location>
</feature>
<evidence type="ECO:0000256" key="7">
    <source>
        <dbReference type="ARBA" id="ARBA00023242"/>
    </source>
</evidence>
<name>A0A0B6YY08_9EUPU</name>
<evidence type="ECO:0000256" key="4">
    <source>
        <dbReference type="ARBA" id="ARBA00022833"/>
    </source>
</evidence>
<comment type="subcellular location">
    <subcellularLocation>
        <location evidence="1">Nucleus</location>
    </subcellularLocation>
</comment>
<evidence type="ECO:0000256" key="8">
    <source>
        <dbReference type="PROSITE-ProRule" id="PRU00042"/>
    </source>
</evidence>
<evidence type="ECO:0000256" key="2">
    <source>
        <dbReference type="ARBA" id="ARBA00022723"/>
    </source>
</evidence>
<dbReference type="SMART" id="SM00355">
    <property type="entry name" value="ZnF_C2H2"/>
    <property type="match status" value="3"/>
</dbReference>
<dbReference type="PROSITE" id="PS50157">
    <property type="entry name" value="ZINC_FINGER_C2H2_2"/>
    <property type="match status" value="2"/>
</dbReference>
<evidence type="ECO:0000256" key="6">
    <source>
        <dbReference type="ARBA" id="ARBA00023163"/>
    </source>
</evidence>
<evidence type="ECO:0000256" key="3">
    <source>
        <dbReference type="ARBA" id="ARBA00022771"/>
    </source>
</evidence>
<dbReference type="AlphaFoldDB" id="A0A0B6YY08"/>
<accession>A0A0B6YY08</accession>
<dbReference type="GO" id="GO:0008270">
    <property type="term" value="F:zinc ion binding"/>
    <property type="evidence" value="ECO:0007669"/>
    <property type="project" value="UniProtKB-KW"/>
</dbReference>
<keyword evidence="5" id="KW-0805">Transcription regulation</keyword>
<evidence type="ECO:0000259" key="9">
    <source>
        <dbReference type="PROSITE" id="PS50157"/>
    </source>
</evidence>
<dbReference type="InterPro" id="IPR051061">
    <property type="entry name" value="Zinc_finger_trans_reg"/>
</dbReference>
<evidence type="ECO:0000256" key="1">
    <source>
        <dbReference type="ARBA" id="ARBA00004123"/>
    </source>
</evidence>
<proteinExistence type="predicted"/>
<keyword evidence="6" id="KW-0804">Transcription</keyword>
<dbReference type="InterPro" id="IPR036236">
    <property type="entry name" value="Znf_C2H2_sf"/>
</dbReference>
<dbReference type="GO" id="GO:0005634">
    <property type="term" value="C:nucleus"/>
    <property type="evidence" value="ECO:0007669"/>
    <property type="project" value="UniProtKB-SubCell"/>
</dbReference>
<keyword evidence="4" id="KW-0862">Zinc</keyword>
<keyword evidence="7" id="KW-0539">Nucleus</keyword>
<protein>
    <recommendedName>
        <fullName evidence="9">C2H2-type domain-containing protein</fullName>
    </recommendedName>
</protein>
<dbReference type="PANTHER" id="PTHR46179:SF13">
    <property type="entry name" value="C2H2-TYPE DOMAIN-CONTAINING PROTEIN"/>
    <property type="match status" value="1"/>
</dbReference>
<dbReference type="GO" id="GO:0006357">
    <property type="term" value="P:regulation of transcription by RNA polymerase II"/>
    <property type="evidence" value="ECO:0007669"/>
    <property type="project" value="TreeGrafter"/>
</dbReference>
<reference evidence="10" key="1">
    <citation type="submission" date="2014-12" db="EMBL/GenBank/DDBJ databases">
        <title>Insight into the proteome of Arion vulgaris.</title>
        <authorList>
            <person name="Aradska J."/>
            <person name="Bulat T."/>
            <person name="Smidak R."/>
            <person name="Sarate P."/>
            <person name="Gangsoo J."/>
            <person name="Sialana F."/>
            <person name="Bilban M."/>
            <person name="Lubec G."/>
        </authorList>
    </citation>
    <scope>NUCLEOTIDE SEQUENCE</scope>
    <source>
        <tissue evidence="10">Skin</tissue>
    </source>
</reference>
<dbReference type="FunFam" id="3.30.160.60:FF:000446">
    <property type="entry name" value="Zinc finger protein"/>
    <property type="match status" value="1"/>
</dbReference>
<feature type="domain" description="C2H2-type" evidence="9">
    <location>
        <begin position="63"/>
        <end position="86"/>
    </location>
</feature>
<evidence type="ECO:0000256" key="5">
    <source>
        <dbReference type="ARBA" id="ARBA00023015"/>
    </source>
</evidence>
<dbReference type="Pfam" id="PF00096">
    <property type="entry name" value="zf-C2H2"/>
    <property type="match status" value="1"/>
</dbReference>